<evidence type="ECO:0000256" key="7">
    <source>
        <dbReference type="ARBA" id="ARBA00022833"/>
    </source>
</evidence>
<accession>A0ABV2TXL7</accession>
<dbReference type="InterPro" id="IPR005920">
    <property type="entry name" value="HutI"/>
</dbReference>
<dbReference type="Gene3D" id="2.30.40.10">
    <property type="entry name" value="Urease, subunit C, domain 1"/>
    <property type="match status" value="1"/>
</dbReference>
<dbReference type="Gene3D" id="3.20.20.140">
    <property type="entry name" value="Metal-dependent hydrolases"/>
    <property type="match status" value="1"/>
</dbReference>
<dbReference type="InterPro" id="IPR032466">
    <property type="entry name" value="Metal_Hydrolase"/>
</dbReference>
<reference evidence="11 12" key="1">
    <citation type="submission" date="2024-07" db="EMBL/GenBank/DDBJ databases">
        <title>The genome sequence of type strain Sediminicola luteus GDMCC 1.2596T.</title>
        <authorList>
            <person name="Liu Y."/>
        </authorList>
    </citation>
    <scope>NUCLEOTIDE SEQUENCE [LARGE SCALE GENOMIC DNA]</scope>
    <source>
        <strain evidence="11 12">GDMCC 1.2596</strain>
    </source>
</reference>
<keyword evidence="6" id="KW-0369">Histidine metabolism</keyword>
<dbReference type="PANTHER" id="PTHR42752:SF1">
    <property type="entry name" value="IMIDAZOLONEPROPIONASE-RELATED"/>
    <property type="match status" value="1"/>
</dbReference>
<dbReference type="InterPro" id="IPR011059">
    <property type="entry name" value="Metal-dep_hydrolase_composite"/>
</dbReference>
<evidence type="ECO:0000256" key="1">
    <source>
        <dbReference type="ARBA" id="ARBA00005023"/>
    </source>
</evidence>
<evidence type="ECO:0000256" key="5">
    <source>
        <dbReference type="ARBA" id="ARBA00022801"/>
    </source>
</evidence>
<dbReference type="Proteomes" id="UP001549773">
    <property type="component" value="Unassembled WGS sequence"/>
</dbReference>
<evidence type="ECO:0000256" key="9">
    <source>
        <dbReference type="NCBIfam" id="TIGR01224"/>
    </source>
</evidence>
<dbReference type="SUPFAM" id="SSF51338">
    <property type="entry name" value="Composite domain of metallo-dependent hydrolases"/>
    <property type="match status" value="2"/>
</dbReference>
<keyword evidence="7" id="KW-0862">Zinc</keyword>
<dbReference type="EC" id="3.5.2.7" evidence="2 9"/>
<evidence type="ECO:0000259" key="10">
    <source>
        <dbReference type="Pfam" id="PF07969"/>
    </source>
</evidence>
<organism evidence="11 12">
    <name type="scientific">Sediminicola luteus</name>
    <dbReference type="NCBI Taxonomy" id="319238"/>
    <lineage>
        <taxon>Bacteria</taxon>
        <taxon>Pseudomonadati</taxon>
        <taxon>Bacteroidota</taxon>
        <taxon>Flavobacteriia</taxon>
        <taxon>Flavobacteriales</taxon>
        <taxon>Flavobacteriaceae</taxon>
        <taxon>Sediminicola</taxon>
    </lineage>
</organism>
<keyword evidence="8" id="KW-0408">Iron</keyword>
<proteinExistence type="predicted"/>
<dbReference type="GO" id="GO:0050480">
    <property type="term" value="F:imidazolonepropionase activity"/>
    <property type="evidence" value="ECO:0007669"/>
    <property type="project" value="UniProtKB-EC"/>
</dbReference>
<name>A0ABV2TXL7_9FLAO</name>
<protein>
    <recommendedName>
        <fullName evidence="2 9">Imidazolonepropionase</fullName>
        <ecNumber evidence="2 9">3.5.2.7</ecNumber>
    </recommendedName>
</protein>
<comment type="caution">
    <text evidence="11">The sequence shown here is derived from an EMBL/GenBank/DDBJ whole genome shotgun (WGS) entry which is preliminary data.</text>
</comment>
<keyword evidence="4" id="KW-0479">Metal-binding</keyword>
<dbReference type="NCBIfam" id="TIGR01224">
    <property type="entry name" value="hutI"/>
    <property type="match status" value="1"/>
</dbReference>
<sequence length="418" mass="45242">MHKYQLIGPFAQILPMTHLHLKGAISDEALLIIEDGGILIENDKIHALGKFTEMLPTAKDLGAKITTLDGKDVCLPGFVDAHTHICFGGTRANDYAMRNAGKSYLEIAKSGGGIWDTVTQTRKASQTQLINLIIQRANRHLENGITTIEVKSGYGLSVKEELKMLYAIKEANQKLPADLIATCLAAHMVPKDYSGTSSDYLKEISTELFPKLKEEELCNRIDAFIEESAYTKDDIAPYFTKAKAMGFDITVHADQFSTSGSAVAIAFDAVSADHLEASTSKEIEALAKSNVIATALPGASLGLGCAFTPARELLDAGGALAIASDWNPGSAPMGDLLTQAAILGTFQKLSNAEVLAGITFRAALALNLKDRGKMEVGYLADLVTFPIHDYKEILYQQGSLKPNRVWKKGNLIMDKKHD</sequence>
<keyword evidence="12" id="KW-1185">Reference proteome</keyword>
<gene>
    <name evidence="11" type="primary">hutI</name>
    <name evidence="11" type="ORF">ABXZ32_09480</name>
</gene>
<dbReference type="Pfam" id="PF07969">
    <property type="entry name" value="Amidohydro_3"/>
    <property type="match status" value="1"/>
</dbReference>
<evidence type="ECO:0000313" key="12">
    <source>
        <dbReference type="Proteomes" id="UP001549773"/>
    </source>
</evidence>
<evidence type="ECO:0000256" key="3">
    <source>
        <dbReference type="ARBA" id="ARBA00022490"/>
    </source>
</evidence>
<evidence type="ECO:0000256" key="4">
    <source>
        <dbReference type="ARBA" id="ARBA00022723"/>
    </source>
</evidence>
<evidence type="ECO:0000256" key="2">
    <source>
        <dbReference type="ARBA" id="ARBA00012864"/>
    </source>
</evidence>
<dbReference type="InterPro" id="IPR013108">
    <property type="entry name" value="Amidohydro_3"/>
</dbReference>
<evidence type="ECO:0000256" key="6">
    <source>
        <dbReference type="ARBA" id="ARBA00022808"/>
    </source>
</evidence>
<keyword evidence="3" id="KW-0963">Cytoplasm</keyword>
<evidence type="ECO:0000313" key="11">
    <source>
        <dbReference type="EMBL" id="MET7029627.1"/>
    </source>
</evidence>
<dbReference type="EMBL" id="JBEWYP010000004">
    <property type="protein sequence ID" value="MET7029627.1"/>
    <property type="molecule type" value="Genomic_DNA"/>
</dbReference>
<dbReference type="RefSeq" id="WP_354618437.1">
    <property type="nucleotide sequence ID" value="NZ_JBEWYP010000004.1"/>
</dbReference>
<dbReference type="PANTHER" id="PTHR42752">
    <property type="entry name" value="IMIDAZOLONEPROPIONASE"/>
    <property type="match status" value="1"/>
</dbReference>
<dbReference type="SUPFAM" id="SSF51556">
    <property type="entry name" value="Metallo-dependent hydrolases"/>
    <property type="match status" value="1"/>
</dbReference>
<keyword evidence="5 11" id="KW-0378">Hydrolase</keyword>
<comment type="pathway">
    <text evidence="1">Amino-acid degradation.</text>
</comment>
<feature type="domain" description="Amidohydrolase 3" evidence="10">
    <location>
        <begin position="123"/>
        <end position="386"/>
    </location>
</feature>
<evidence type="ECO:0000256" key="8">
    <source>
        <dbReference type="ARBA" id="ARBA00023004"/>
    </source>
</evidence>